<gene>
    <name evidence="2" type="ORF">PBY51_001905</name>
</gene>
<organism evidence="2 3">
    <name type="scientific">Eleginops maclovinus</name>
    <name type="common">Patagonian blennie</name>
    <name type="synonym">Eleginus maclovinus</name>
    <dbReference type="NCBI Taxonomy" id="56733"/>
    <lineage>
        <taxon>Eukaryota</taxon>
        <taxon>Metazoa</taxon>
        <taxon>Chordata</taxon>
        <taxon>Craniata</taxon>
        <taxon>Vertebrata</taxon>
        <taxon>Euteleostomi</taxon>
        <taxon>Actinopterygii</taxon>
        <taxon>Neopterygii</taxon>
        <taxon>Teleostei</taxon>
        <taxon>Neoteleostei</taxon>
        <taxon>Acanthomorphata</taxon>
        <taxon>Eupercaria</taxon>
        <taxon>Perciformes</taxon>
        <taxon>Notothenioidei</taxon>
        <taxon>Eleginopidae</taxon>
        <taxon>Eleginops</taxon>
    </lineage>
</organism>
<evidence type="ECO:0000256" key="1">
    <source>
        <dbReference type="SAM" id="MobiDB-lite"/>
    </source>
</evidence>
<feature type="compositionally biased region" description="Polar residues" evidence="1">
    <location>
        <begin position="40"/>
        <end position="52"/>
    </location>
</feature>
<evidence type="ECO:0000313" key="2">
    <source>
        <dbReference type="EMBL" id="KAK5851084.1"/>
    </source>
</evidence>
<name>A0AAN8ACT3_ELEMC</name>
<dbReference type="EMBL" id="JAUZQC010000022">
    <property type="protein sequence ID" value="KAK5851084.1"/>
    <property type="molecule type" value="Genomic_DNA"/>
</dbReference>
<sequence length="84" mass="9144">MTVAKEQVTEATVVAMEQVVMAVVRAVSWCVRWCGEVRSRGSQADALSSQCTPVPVGSSASQRERTPRSQMIEPLLRTSGRVSH</sequence>
<proteinExistence type="predicted"/>
<dbReference type="Proteomes" id="UP001346869">
    <property type="component" value="Unassembled WGS sequence"/>
</dbReference>
<dbReference type="AlphaFoldDB" id="A0AAN8ACT3"/>
<accession>A0AAN8ACT3</accession>
<reference evidence="2 3" key="2">
    <citation type="journal article" date="2023" name="Mol. Biol. Evol.">
        <title>Genomics of Secondarily Temperate Adaptation in the Only Non-Antarctic Icefish.</title>
        <authorList>
            <person name="Rivera-Colon A.G."/>
            <person name="Rayamajhi N."/>
            <person name="Minhas B.F."/>
            <person name="Madrigal G."/>
            <person name="Bilyk K.T."/>
            <person name="Yoon V."/>
            <person name="Hune M."/>
            <person name="Gregory S."/>
            <person name="Cheng C.H.C."/>
            <person name="Catchen J.M."/>
        </authorList>
    </citation>
    <scope>NUCLEOTIDE SEQUENCE [LARGE SCALE GENOMIC DNA]</scope>
    <source>
        <strain evidence="2">JMC-PN-2008</strain>
    </source>
</reference>
<comment type="caution">
    <text evidence="2">The sequence shown here is derived from an EMBL/GenBank/DDBJ whole genome shotgun (WGS) entry which is preliminary data.</text>
</comment>
<protein>
    <submittedName>
        <fullName evidence="2">Uncharacterized protein</fullName>
    </submittedName>
</protein>
<keyword evidence="3" id="KW-1185">Reference proteome</keyword>
<reference evidence="2 3" key="1">
    <citation type="journal article" date="2023" name="Genes (Basel)">
        <title>Chromosome-Level Genome Assembly and Circadian Gene Repertoire of the Patagonia Blennie Eleginops maclovinus-The Closest Ancestral Proxy of Antarctic Cryonotothenioids.</title>
        <authorList>
            <person name="Cheng C.C."/>
            <person name="Rivera-Colon A.G."/>
            <person name="Minhas B.F."/>
            <person name="Wilson L."/>
            <person name="Rayamajhi N."/>
            <person name="Vargas-Chacoff L."/>
            <person name="Catchen J.M."/>
        </authorList>
    </citation>
    <scope>NUCLEOTIDE SEQUENCE [LARGE SCALE GENOMIC DNA]</scope>
    <source>
        <strain evidence="2">JMC-PN-2008</strain>
    </source>
</reference>
<feature type="region of interest" description="Disordered" evidence="1">
    <location>
        <begin position="40"/>
        <end position="84"/>
    </location>
</feature>
<evidence type="ECO:0000313" key="3">
    <source>
        <dbReference type="Proteomes" id="UP001346869"/>
    </source>
</evidence>